<organism evidence="8 9">
    <name type="scientific">Lysobacter antibioticus</name>
    <dbReference type="NCBI Taxonomy" id="84531"/>
    <lineage>
        <taxon>Bacteria</taxon>
        <taxon>Pseudomonadati</taxon>
        <taxon>Pseudomonadota</taxon>
        <taxon>Gammaproteobacteria</taxon>
        <taxon>Lysobacterales</taxon>
        <taxon>Lysobacteraceae</taxon>
        <taxon>Lysobacter</taxon>
    </lineage>
</organism>
<dbReference type="PROSITE" id="PS50045">
    <property type="entry name" value="SIGMA54_INTERACT_4"/>
    <property type="match status" value="1"/>
</dbReference>
<proteinExistence type="predicted"/>
<evidence type="ECO:0000256" key="3">
    <source>
        <dbReference type="ARBA" id="ARBA00023015"/>
    </source>
</evidence>
<dbReference type="SUPFAM" id="SSF46689">
    <property type="entry name" value="Homeodomain-like"/>
    <property type="match status" value="1"/>
</dbReference>
<dbReference type="InterPro" id="IPR025943">
    <property type="entry name" value="Sigma_54_int_dom_ATP-bd_2"/>
</dbReference>
<dbReference type="SUPFAM" id="SSF52540">
    <property type="entry name" value="P-loop containing nucleoside triphosphate hydrolases"/>
    <property type="match status" value="1"/>
</dbReference>
<keyword evidence="5" id="KW-0804">Transcription</keyword>
<feature type="compositionally biased region" description="Low complexity" evidence="6">
    <location>
        <begin position="250"/>
        <end position="259"/>
    </location>
</feature>
<keyword evidence="3" id="KW-0805">Transcription regulation</keyword>
<dbReference type="PANTHER" id="PTHR32071">
    <property type="entry name" value="TRANSCRIPTIONAL REGULATORY PROTEIN"/>
    <property type="match status" value="1"/>
</dbReference>
<keyword evidence="4" id="KW-0238">DNA-binding</keyword>
<evidence type="ECO:0000313" key="8">
    <source>
        <dbReference type="EMBL" id="ALN80938.1"/>
    </source>
</evidence>
<dbReference type="FunFam" id="3.40.50.300:FF:000006">
    <property type="entry name" value="DNA-binding transcriptional regulator NtrC"/>
    <property type="match status" value="1"/>
</dbReference>
<dbReference type="Gene3D" id="1.10.8.60">
    <property type="match status" value="1"/>
</dbReference>
<dbReference type="InterPro" id="IPR058031">
    <property type="entry name" value="AAA_lid_NorR"/>
</dbReference>
<dbReference type="eggNOG" id="COG2204">
    <property type="taxonomic scope" value="Bacteria"/>
</dbReference>
<dbReference type="SMART" id="SM00382">
    <property type="entry name" value="AAA"/>
    <property type="match status" value="1"/>
</dbReference>
<dbReference type="PANTHER" id="PTHR32071:SF117">
    <property type="entry name" value="PTS-DEPENDENT DIHYDROXYACETONE KINASE OPERON REGULATORY PROTEIN-RELATED"/>
    <property type="match status" value="1"/>
</dbReference>
<dbReference type="AlphaFoldDB" id="A0A0S2FBN7"/>
<dbReference type="Proteomes" id="UP000060787">
    <property type="component" value="Chromosome"/>
</dbReference>
<dbReference type="InterPro" id="IPR027417">
    <property type="entry name" value="P-loop_NTPase"/>
</dbReference>
<evidence type="ECO:0000256" key="6">
    <source>
        <dbReference type="SAM" id="MobiDB-lite"/>
    </source>
</evidence>
<feature type="region of interest" description="Disordered" evidence="6">
    <location>
        <begin position="250"/>
        <end position="270"/>
    </location>
</feature>
<dbReference type="STRING" id="84531.LA76x_2808"/>
<evidence type="ECO:0000256" key="2">
    <source>
        <dbReference type="ARBA" id="ARBA00022840"/>
    </source>
</evidence>
<dbReference type="KEGG" id="lab:LA76x_2808"/>
<dbReference type="GO" id="GO:0006355">
    <property type="term" value="P:regulation of DNA-templated transcription"/>
    <property type="evidence" value="ECO:0007669"/>
    <property type="project" value="InterPro"/>
</dbReference>
<evidence type="ECO:0000256" key="1">
    <source>
        <dbReference type="ARBA" id="ARBA00022741"/>
    </source>
</evidence>
<dbReference type="EMBL" id="CP011129">
    <property type="protein sequence ID" value="ALN80938.1"/>
    <property type="molecule type" value="Genomic_DNA"/>
</dbReference>
<evidence type="ECO:0000256" key="4">
    <source>
        <dbReference type="ARBA" id="ARBA00023125"/>
    </source>
</evidence>
<feature type="domain" description="Sigma-54 factor interaction" evidence="7">
    <location>
        <begin position="3"/>
        <end position="232"/>
    </location>
</feature>
<gene>
    <name evidence="8" type="ORF">LA76x_2808</name>
</gene>
<dbReference type="Gene3D" id="3.40.50.300">
    <property type="entry name" value="P-loop containing nucleotide triphosphate hydrolases"/>
    <property type="match status" value="1"/>
</dbReference>
<dbReference type="InterPro" id="IPR009057">
    <property type="entry name" value="Homeodomain-like_sf"/>
</dbReference>
<dbReference type="GO" id="GO:0005524">
    <property type="term" value="F:ATP binding"/>
    <property type="evidence" value="ECO:0007669"/>
    <property type="project" value="UniProtKB-KW"/>
</dbReference>
<protein>
    <submittedName>
        <fullName evidence="8">AAA domain family protein</fullName>
    </submittedName>
</protein>
<name>A0A0S2FBN7_LYSAN</name>
<dbReference type="InterPro" id="IPR025944">
    <property type="entry name" value="Sigma_54_int_dom_CS"/>
</dbReference>
<dbReference type="InterPro" id="IPR002078">
    <property type="entry name" value="Sigma_54_int"/>
</dbReference>
<reference evidence="8 9" key="1">
    <citation type="journal article" date="2015" name="BMC Genomics">
        <title>Comparative genomics and metabolic profiling of the genus Lysobacter.</title>
        <authorList>
            <person name="de Bruijn I."/>
            <person name="Cheng X."/>
            <person name="de Jager V."/>
            <person name="Exposito R.G."/>
            <person name="Watrous J."/>
            <person name="Patel N."/>
            <person name="Postma J."/>
            <person name="Dorrestein P.C."/>
            <person name="Kobayashi D."/>
            <person name="Raaijmakers J.M."/>
        </authorList>
    </citation>
    <scope>NUCLEOTIDE SEQUENCE [LARGE SCALE GENOMIC DNA]</scope>
    <source>
        <strain evidence="8 9">76</strain>
    </source>
</reference>
<sequence length="331" mass="36638">MSMIGESEPMQAIRRLLRRYAGCNAPILIEGETGTGKELAAREVHYASPRSLGPFVPVNCGALPDSLLESELFGHRRGAFTDARTSEPGLVEYANGGTLFLDEIDSLSARAQTILLRFLQNGEYRAIGERPLRVADVRIVAATNISLLAAVEAGHFRRDLLYRLNALYVALPPLRERGDDIALLARHLLREVVRDQDMPPREWSPAALQALARQRWPGNVRELENAILRACLRSDRAEIGVEELSLTDATAHAEAQAPAEPAPLDPIPHEQGFASAKRRAIEVFERTYLIGLMQQAKGNISHAAEISRTERRHLGKLLKRHGIHGDRLRAG</sequence>
<evidence type="ECO:0000313" key="9">
    <source>
        <dbReference type="Proteomes" id="UP000060787"/>
    </source>
</evidence>
<dbReference type="Pfam" id="PF00158">
    <property type="entry name" value="Sigma54_activat"/>
    <property type="match status" value="1"/>
</dbReference>
<keyword evidence="1" id="KW-0547">Nucleotide-binding</keyword>
<evidence type="ECO:0000259" key="7">
    <source>
        <dbReference type="PROSITE" id="PS50045"/>
    </source>
</evidence>
<accession>A0A0S2FBN7</accession>
<evidence type="ECO:0000256" key="5">
    <source>
        <dbReference type="ARBA" id="ARBA00023163"/>
    </source>
</evidence>
<keyword evidence="9" id="KW-1185">Reference proteome</keyword>
<dbReference type="InterPro" id="IPR003593">
    <property type="entry name" value="AAA+_ATPase"/>
</dbReference>
<dbReference type="PROSITE" id="PS00676">
    <property type="entry name" value="SIGMA54_INTERACT_2"/>
    <property type="match status" value="1"/>
</dbReference>
<dbReference type="PROSITE" id="PS00688">
    <property type="entry name" value="SIGMA54_INTERACT_3"/>
    <property type="match status" value="1"/>
</dbReference>
<dbReference type="GO" id="GO:0003677">
    <property type="term" value="F:DNA binding"/>
    <property type="evidence" value="ECO:0007669"/>
    <property type="project" value="UniProtKB-KW"/>
</dbReference>
<dbReference type="Pfam" id="PF25601">
    <property type="entry name" value="AAA_lid_14"/>
    <property type="match status" value="1"/>
</dbReference>
<keyword evidence="2" id="KW-0067">ATP-binding</keyword>
<dbReference type="CDD" id="cd00009">
    <property type="entry name" value="AAA"/>
    <property type="match status" value="1"/>
</dbReference>
<dbReference type="Gene3D" id="1.10.10.60">
    <property type="entry name" value="Homeodomain-like"/>
    <property type="match status" value="1"/>
</dbReference>
<dbReference type="PATRIC" id="fig|84531.8.peg.2821"/>